<evidence type="ECO:0000313" key="6">
    <source>
        <dbReference type="EMBL" id="RHA09251.1"/>
    </source>
</evidence>
<dbReference type="InterPro" id="IPR001387">
    <property type="entry name" value="Cro/C1-type_HTH"/>
</dbReference>
<gene>
    <name evidence="6" type="ORF">DW948_14450</name>
    <name evidence="5" type="ORF">DW975_11940</name>
    <name evidence="4" type="ORF">LD38_06860</name>
</gene>
<feature type="transmembrane region" description="Helical" evidence="2">
    <location>
        <begin position="168"/>
        <end position="190"/>
    </location>
</feature>
<proteinExistence type="predicted"/>
<dbReference type="EMBL" id="QSFB01000032">
    <property type="protein sequence ID" value="RHA09251.1"/>
    <property type="molecule type" value="Genomic_DNA"/>
</dbReference>
<name>A0A2U2EHR6_9FIRM</name>
<dbReference type="Proteomes" id="UP000245905">
    <property type="component" value="Unassembled WGS sequence"/>
</dbReference>
<evidence type="ECO:0000256" key="1">
    <source>
        <dbReference type="ARBA" id="ARBA00023125"/>
    </source>
</evidence>
<dbReference type="Proteomes" id="UP000286341">
    <property type="component" value="Unassembled WGS sequence"/>
</dbReference>
<evidence type="ECO:0000313" key="7">
    <source>
        <dbReference type="Proteomes" id="UP000245905"/>
    </source>
</evidence>
<dbReference type="SUPFAM" id="SSF47413">
    <property type="entry name" value="lambda repressor-like DNA-binding domains"/>
    <property type="match status" value="1"/>
</dbReference>
<dbReference type="PROSITE" id="PS50943">
    <property type="entry name" value="HTH_CROC1"/>
    <property type="match status" value="1"/>
</dbReference>
<dbReference type="EMBL" id="QSEN01000025">
    <property type="protein sequence ID" value="RGZ74287.1"/>
    <property type="molecule type" value="Genomic_DNA"/>
</dbReference>
<feature type="domain" description="HTH cro/C1-type" evidence="3">
    <location>
        <begin position="10"/>
        <end position="64"/>
    </location>
</feature>
<dbReference type="Proteomes" id="UP000283431">
    <property type="component" value="Unassembled WGS sequence"/>
</dbReference>
<dbReference type="Pfam" id="PF01381">
    <property type="entry name" value="HTH_3"/>
    <property type="match status" value="1"/>
</dbReference>
<sequence>MNQKKIGSFLKELRKEKGITQEEFAENLNVSGRTVSRWETGVNMPDISLLVDIAEFFNVSIPEIINGERKSEIMEKEVKEVAEAMSNYAGAEKSVILKRVKLISIIGLISLVIGLVMEAINYDSMIPIYECMKGTCLGLGVGALATMVLYTTGILEKIKNRKSKQMKIVAIFGSGIIAICIIVSLILTIIEFLS</sequence>
<evidence type="ECO:0000256" key="2">
    <source>
        <dbReference type="SAM" id="Phobius"/>
    </source>
</evidence>
<evidence type="ECO:0000313" key="5">
    <source>
        <dbReference type="EMBL" id="RGZ74287.1"/>
    </source>
</evidence>
<keyword evidence="2" id="KW-0472">Membrane</keyword>
<dbReference type="PANTHER" id="PTHR46558:SF11">
    <property type="entry name" value="HTH-TYPE TRANSCRIPTIONAL REGULATOR XRE"/>
    <property type="match status" value="1"/>
</dbReference>
<dbReference type="SMART" id="SM00530">
    <property type="entry name" value="HTH_XRE"/>
    <property type="match status" value="1"/>
</dbReference>
<evidence type="ECO:0000313" key="9">
    <source>
        <dbReference type="Proteomes" id="UP000286341"/>
    </source>
</evidence>
<dbReference type="CDD" id="cd00093">
    <property type="entry name" value="HTH_XRE"/>
    <property type="match status" value="1"/>
</dbReference>
<keyword evidence="2" id="KW-1133">Transmembrane helix</keyword>
<dbReference type="GO" id="GO:0003677">
    <property type="term" value="F:DNA binding"/>
    <property type="evidence" value="ECO:0007669"/>
    <property type="project" value="UniProtKB-KW"/>
</dbReference>
<comment type="caution">
    <text evidence="4">The sequence shown here is derived from an EMBL/GenBank/DDBJ whole genome shotgun (WGS) entry which is preliminary data.</text>
</comment>
<evidence type="ECO:0000313" key="8">
    <source>
        <dbReference type="Proteomes" id="UP000283431"/>
    </source>
</evidence>
<feature type="transmembrane region" description="Helical" evidence="2">
    <location>
        <begin position="132"/>
        <end position="156"/>
    </location>
</feature>
<evidence type="ECO:0000259" key="3">
    <source>
        <dbReference type="PROSITE" id="PS50943"/>
    </source>
</evidence>
<dbReference type="EMBL" id="JRFS01000013">
    <property type="protein sequence ID" value="PWE84065.1"/>
    <property type="molecule type" value="Genomic_DNA"/>
</dbReference>
<protein>
    <submittedName>
        <fullName evidence="4 5">Transcriptional regulator</fullName>
    </submittedName>
</protein>
<keyword evidence="1" id="KW-0238">DNA-binding</keyword>
<evidence type="ECO:0000313" key="4">
    <source>
        <dbReference type="EMBL" id="PWE84065.1"/>
    </source>
</evidence>
<accession>A0A2U2EHR6</accession>
<keyword evidence="2" id="KW-0812">Transmembrane</keyword>
<reference evidence="4 7" key="1">
    <citation type="submission" date="2014-09" db="EMBL/GenBank/DDBJ databases">
        <title>Butyrate-producing bacteria isolated from human gut.</title>
        <authorList>
            <person name="Zhang Q."/>
            <person name="Zhao L."/>
        </authorList>
    </citation>
    <scope>NUCLEOTIDE SEQUENCE [LARGE SCALE GENOMIC DNA]</scope>
    <source>
        <strain evidence="4 7">R22</strain>
    </source>
</reference>
<dbReference type="PANTHER" id="PTHR46558">
    <property type="entry name" value="TRACRIPTIONAL REGULATORY PROTEIN-RELATED-RELATED"/>
    <property type="match status" value="1"/>
</dbReference>
<dbReference type="AlphaFoldDB" id="A0A2U2EHR6"/>
<reference evidence="8 9" key="2">
    <citation type="submission" date="2018-08" db="EMBL/GenBank/DDBJ databases">
        <title>A genome reference for cultivated species of the human gut microbiota.</title>
        <authorList>
            <person name="Zou Y."/>
            <person name="Xue W."/>
            <person name="Luo G."/>
        </authorList>
    </citation>
    <scope>NUCLEOTIDE SEQUENCE [LARGE SCALE GENOMIC DNA]</scope>
    <source>
        <strain evidence="6 9">AM44-1AT</strain>
        <strain evidence="5 8">AM48-7</strain>
    </source>
</reference>
<dbReference type="RefSeq" id="WP_109257718.1">
    <property type="nucleotide sequence ID" value="NZ_JADMQZ010000033.1"/>
</dbReference>
<dbReference type="Gene3D" id="1.10.260.40">
    <property type="entry name" value="lambda repressor-like DNA-binding domains"/>
    <property type="match status" value="1"/>
</dbReference>
<feature type="transmembrane region" description="Helical" evidence="2">
    <location>
        <begin position="102"/>
        <end position="120"/>
    </location>
</feature>
<dbReference type="InterPro" id="IPR010982">
    <property type="entry name" value="Lambda_DNA-bd_dom_sf"/>
</dbReference>
<organism evidence="4 7">
    <name type="scientific">Agathobacter rectalis</name>
    <dbReference type="NCBI Taxonomy" id="39491"/>
    <lineage>
        <taxon>Bacteria</taxon>
        <taxon>Bacillati</taxon>
        <taxon>Bacillota</taxon>
        <taxon>Clostridia</taxon>
        <taxon>Lachnospirales</taxon>
        <taxon>Lachnospiraceae</taxon>
        <taxon>Agathobacter</taxon>
    </lineage>
</organism>